<keyword evidence="3" id="KW-0969">Cilium</keyword>
<dbReference type="Pfam" id="PF02120">
    <property type="entry name" value="Flg_hook"/>
    <property type="match status" value="1"/>
</dbReference>
<evidence type="ECO:0000313" key="3">
    <source>
        <dbReference type="EMBL" id="WQH02388.1"/>
    </source>
</evidence>
<feature type="region of interest" description="Disordered" evidence="1">
    <location>
        <begin position="605"/>
        <end position="657"/>
    </location>
</feature>
<evidence type="ECO:0000259" key="2">
    <source>
        <dbReference type="Pfam" id="PF02120"/>
    </source>
</evidence>
<reference evidence="3 4" key="1">
    <citation type="submission" date="2023-11" db="EMBL/GenBank/DDBJ databases">
        <title>MicrobeMod: A computational toolkit for identifying prokaryotic methylation and restriction-modification with nanopore sequencing.</title>
        <authorList>
            <person name="Crits-Christoph A."/>
            <person name="Kang S.C."/>
            <person name="Lee H."/>
            <person name="Ostrov N."/>
        </authorList>
    </citation>
    <scope>NUCLEOTIDE SEQUENCE [LARGE SCALE GENOMIC DNA]</scope>
    <source>
        <strain evidence="3 4">ATCC 25935</strain>
    </source>
</reference>
<dbReference type="CDD" id="cd17470">
    <property type="entry name" value="T3SS_Flik_C"/>
    <property type="match status" value="1"/>
</dbReference>
<feature type="domain" description="Flagellar hook-length control protein-like C-terminal" evidence="2">
    <location>
        <begin position="526"/>
        <end position="603"/>
    </location>
</feature>
<proteinExistence type="predicted"/>
<evidence type="ECO:0000313" key="4">
    <source>
        <dbReference type="Proteomes" id="UP001326110"/>
    </source>
</evidence>
<dbReference type="InterPro" id="IPR038610">
    <property type="entry name" value="FliK-like_C_sf"/>
</dbReference>
<dbReference type="PANTHER" id="PTHR37533">
    <property type="entry name" value="FLAGELLAR HOOK-LENGTH CONTROL PROTEIN"/>
    <property type="match status" value="1"/>
</dbReference>
<dbReference type="Gene3D" id="3.30.750.140">
    <property type="match status" value="1"/>
</dbReference>
<feature type="compositionally biased region" description="Low complexity" evidence="1">
    <location>
        <begin position="619"/>
        <end position="630"/>
    </location>
</feature>
<keyword evidence="3" id="KW-0966">Cell projection</keyword>
<organism evidence="3 4">
    <name type="scientific">Duganella zoogloeoides</name>
    <dbReference type="NCBI Taxonomy" id="75659"/>
    <lineage>
        <taxon>Bacteria</taxon>
        <taxon>Pseudomonadati</taxon>
        <taxon>Pseudomonadota</taxon>
        <taxon>Betaproteobacteria</taxon>
        <taxon>Burkholderiales</taxon>
        <taxon>Oxalobacteraceae</taxon>
        <taxon>Telluria group</taxon>
        <taxon>Duganella</taxon>
    </lineage>
</organism>
<protein>
    <submittedName>
        <fullName evidence="3">Flagellar hook-length control protein FliK</fullName>
    </submittedName>
</protein>
<dbReference type="EMBL" id="CP140152">
    <property type="protein sequence ID" value="WQH02388.1"/>
    <property type="molecule type" value="Genomic_DNA"/>
</dbReference>
<dbReference type="RefSeq" id="WP_020647633.1">
    <property type="nucleotide sequence ID" value="NZ_CP140152.1"/>
</dbReference>
<dbReference type="PANTHER" id="PTHR37533:SF2">
    <property type="entry name" value="FLAGELLAR HOOK-LENGTH CONTROL PROTEIN"/>
    <property type="match status" value="1"/>
</dbReference>
<feature type="region of interest" description="Disordered" evidence="1">
    <location>
        <begin position="1"/>
        <end position="23"/>
    </location>
</feature>
<name>A0ABZ0XSG4_9BURK</name>
<gene>
    <name evidence="3" type="ORF">SR858_15030</name>
</gene>
<feature type="compositionally biased region" description="Polar residues" evidence="1">
    <location>
        <begin position="605"/>
        <end position="618"/>
    </location>
</feature>
<dbReference type="InterPro" id="IPR021136">
    <property type="entry name" value="Flagellar_hook_control-like_C"/>
</dbReference>
<keyword evidence="3" id="KW-0282">Flagellum</keyword>
<dbReference type="Proteomes" id="UP001326110">
    <property type="component" value="Chromosome"/>
</dbReference>
<keyword evidence="4" id="KW-1185">Reference proteome</keyword>
<evidence type="ECO:0000256" key="1">
    <source>
        <dbReference type="SAM" id="MobiDB-lite"/>
    </source>
</evidence>
<feature type="compositionally biased region" description="Polar residues" evidence="1">
    <location>
        <begin position="1"/>
        <end position="19"/>
    </location>
</feature>
<sequence>MTMTITSPATPGTTSTLSTGIAAAGQPGASEDFLLNGIVGRQPAPAGAPVNAAAPGMPAVPTDRAAQAPLFAHIMDTTTEGDATVAAPAGATATQEPADADNAGIAAAGAPAIIVAPVFAAVMAPAIALPALAGNRSIAPAPVAADTTVSTAVSAVAGTSAGATLYPSATPFNLPAANIAVTTPSGAAPQASYTALQDANQLALAQQAARVTEDIGAPLLATYGYASAVTPANPQLVEAATAAAVTTTSPRTSGIPVTGMIPAVASHGGTVADAAAPAVSNTAITENAVPASVAGSVKPFNPALATNAAAMPGHQAGAAPTTTAAAAASTMAATADRTTATTAATAPATTRFATSEYAAAPAVATIVAEASGQQFSGRKAAAVANAALPLPANASLPPSTNAAIPFPTAAAQPLRATAAATASATIASYPAITGAAQSRAMPAVASAGVDVAVPAPVAANRDHGLGMSSDDGQATAKFTSALAATASATPPTVAAAATTPAGFAAPVKLAGAPEQWQQPLREALGDRLQVNLQRNNNQAVIRLDPPNMGSIEISIRQSAGALQVNLSASNSEVVRQLNAIGDSVRQDLATRQFSDVAVTVSTARTSALSQATPQPSYSQGQPDGGRQQQQEQERGRNPGRALYQDDSKPVFAMNDQE</sequence>
<accession>A0ABZ0XSG4</accession>
<dbReference type="InterPro" id="IPR052563">
    <property type="entry name" value="FliK"/>
</dbReference>